<dbReference type="Gene3D" id="1.10.10.10">
    <property type="entry name" value="Winged helix-like DNA-binding domain superfamily/Winged helix DNA-binding domain"/>
    <property type="match status" value="1"/>
</dbReference>
<evidence type="ECO:0000313" key="7">
    <source>
        <dbReference type="EMBL" id="TDQ84409.1"/>
    </source>
</evidence>
<keyword evidence="5" id="KW-0804">Transcription</keyword>
<dbReference type="Proteomes" id="UP000295783">
    <property type="component" value="Unassembled WGS sequence"/>
</dbReference>
<evidence type="ECO:0000256" key="4">
    <source>
        <dbReference type="ARBA" id="ARBA00023159"/>
    </source>
</evidence>
<dbReference type="PANTHER" id="PTHR30293:SF2">
    <property type="entry name" value="TRANSCRIPTIONAL ACTIVATOR PROTEIN NHAR"/>
    <property type="match status" value="1"/>
</dbReference>
<organism evidence="7 8">
    <name type="scientific">Dongia mobilis</name>
    <dbReference type="NCBI Taxonomy" id="578943"/>
    <lineage>
        <taxon>Bacteria</taxon>
        <taxon>Pseudomonadati</taxon>
        <taxon>Pseudomonadota</taxon>
        <taxon>Alphaproteobacteria</taxon>
        <taxon>Rhodospirillales</taxon>
        <taxon>Dongiaceae</taxon>
        <taxon>Dongia</taxon>
    </lineage>
</organism>
<sequence>MAVPPRAKPTRYVGLIETQKKQIICSRKFGKNCDSHWLDVLNYRQLHYFWKVARAGSIARAAEQLNLAPQTISAQIDTLEEGLGTELFRRVGRRLELTAAGQLTLSYADEIFQIGRELEETVRNRPGRGDMLFRVGIADVVPKSIAYRLLAPALGSAGRVRLICREDKLDRLFGELAIHKLDLVIADRPLPSGLGVKGYSHVLGSTPMAFFAVRSLAARYRGEFPQSLRGAPMLIPGDGAAVRGALIRWFSEYAVDPHIVGEFDDTALMNAFGKAGAGLFPAPTILAEEMDRQYNGELVGQAEGVSAKYFAISVERRLTHPAVVAITAAAKTDLFVEAKPANSS</sequence>
<dbReference type="Pfam" id="PF03466">
    <property type="entry name" value="LysR_substrate"/>
    <property type="match status" value="1"/>
</dbReference>
<dbReference type="GO" id="GO:0003677">
    <property type="term" value="F:DNA binding"/>
    <property type="evidence" value="ECO:0007669"/>
    <property type="project" value="UniProtKB-KW"/>
</dbReference>
<dbReference type="EMBL" id="SNYW01000006">
    <property type="protein sequence ID" value="TDQ84409.1"/>
    <property type="molecule type" value="Genomic_DNA"/>
</dbReference>
<dbReference type="Pfam" id="PF00126">
    <property type="entry name" value="HTH_1"/>
    <property type="match status" value="1"/>
</dbReference>
<dbReference type="SUPFAM" id="SSF53850">
    <property type="entry name" value="Periplasmic binding protein-like II"/>
    <property type="match status" value="1"/>
</dbReference>
<dbReference type="InterPro" id="IPR005119">
    <property type="entry name" value="LysR_subst-bd"/>
</dbReference>
<gene>
    <name evidence="7" type="ORF">A8950_0962</name>
</gene>
<reference evidence="7 8" key="1">
    <citation type="submission" date="2019-03" db="EMBL/GenBank/DDBJ databases">
        <title>Genomic Encyclopedia of Type Strains, Phase III (KMG-III): the genomes of soil and plant-associated and newly described type strains.</title>
        <authorList>
            <person name="Whitman W."/>
        </authorList>
    </citation>
    <scope>NUCLEOTIDE SEQUENCE [LARGE SCALE GENOMIC DNA]</scope>
    <source>
        <strain evidence="7 8">CGMCC 1.7660</strain>
    </source>
</reference>
<protein>
    <submittedName>
        <fullName evidence="7">LysR family transcriptional regulator</fullName>
    </submittedName>
</protein>
<evidence type="ECO:0000256" key="5">
    <source>
        <dbReference type="ARBA" id="ARBA00023163"/>
    </source>
</evidence>
<name>A0A4R6WVE3_9PROT</name>
<accession>A0A4R6WVE3</accession>
<dbReference type="InterPro" id="IPR036390">
    <property type="entry name" value="WH_DNA-bd_sf"/>
</dbReference>
<dbReference type="FunFam" id="1.10.10.10:FF:000001">
    <property type="entry name" value="LysR family transcriptional regulator"/>
    <property type="match status" value="1"/>
</dbReference>
<feature type="domain" description="HTH lysR-type" evidence="6">
    <location>
        <begin position="41"/>
        <end position="98"/>
    </location>
</feature>
<dbReference type="Gene3D" id="3.40.190.10">
    <property type="entry name" value="Periplasmic binding protein-like II"/>
    <property type="match status" value="2"/>
</dbReference>
<evidence type="ECO:0000256" key="1">
    <source>
        <dbReference type="ARBA" id="ARBA00009437"/>
    </source>
</evidence>
<evidence type="ECO:0000256" key="2">
    <source>
        <dbReference type="ARBA" id="ARBA00023015"/>
    </source>
</evidence>
<dbReference type="GO" id="GO:0003700">
    <property type="term" value="F:DNA-binding transcription factor activity"/>
    <property type="evidence" value="ECO:0007669"/>
    <property type="project" value="InterPro"/>
</dbReference>
<dbReference type="InterPro" id="IPR000847">
    <property type="entry name" value="LysR_HTH_N"/>
</dbReference>
<evidence type="ECO:0000256" key="3">
    <source>
        <dbReference type="ARBA" id="ARBA00023125"/>
    </source>
</evidence>
<evidence type="ECO:0000313" key="8">
    <source>
        <dbReference type="Proteomes" id="UP000295783"/>
    </source>
</evidence>
<dbReference type="PROSITE" id="PS50931">
    <property type="entry name" value="HTH_LYSR"/>
    <property type="match status" value="1"/>
</dbReference>
<dbReference type="AlphaFoldDB" id="A0A4R6WVE3"/>
<dbReference type="PANTHER" id="PTHR30293">
    <property type="entry name" value="TRANSCRIPTIONAL REGULATORY PROTEIN NAC-RELATED"/>
    <property type="match status" value="1"/>
</dbReference>
<keyword evidence="2" id="KW-0805">Transcription regulation</keyword>
<dbReference type="InterPro" id="IPR036388">
    <property type="entry name" value="WH-like_DNA-bd_sf"/>
</dbReference>
<dbReference type="SUPFAM" id="SSF46785">
    <property type="entry name" value="Winged helix' DNA-binding domain"/>
    <property type="match status" value="1"/>
</dbReference>
<keyword evidence="8" id="KW-1185">Reference proteome</keyword>
<proteinExistence type="inferred from homology"/>
<evidence type="ECO:0000259" key="6">
    <source>
        <dbReference type="PROSITE" id="PS50931"/>
    </source>
</evidence>
<dbReference type="GO" id="GO:2000142">
    <property type="term" value="P:regulation of DNA-templated transcription initiation"/>
    <property type="evidence" value="ECO:0007669"/>
    <property type="project" value="TreeGrafter"/>
</dbReference>
<dbReference type="NCBIfam" id="NF008284">
    <property type="entry name" value="PRK11062.1"/>
    <property type="match status" value="1"/>
</dbReference>
<keyword evidence="3" id="KW-0238">DNA-binding</keyword>
<comment type="similarity">
    <text evidence="1">Belongs to the LysR transcriptional regulatory family.</text>
</comment>
<dbReference type="PRINTS" id="PR00039">
    <property type="entry name" value="HTHLYSR"/>
</dbReference>
<comment type="caution">
    <text evidence="7">The sequence shown here is derived from an EMBL/GenBank/DDBJ whole genome shotgun (WGS) entry which is preliminary data.</text>
</comment>
<keyword evidence="4" id="KW-0010">Activator</keyword>